<keyword evidence="1" id="KW-1133">Transmembrane helix</keyword>
<dbReference type="PhylomeDB" id="B3SA06"/>
<proteinExistence type="predicted"/>
<feature type="transmembrane region" description="Helical" evidence="1">
    <location>
        <begin position="29"/>
        <end position="51"/>
    </location>
</feature>
<dbReference type="OrthoDB" id="70850at2759"/>
<dbReference type="EMBL" id="DS985260">
    <property type="protein sequence ID" value="EDV20357.1"/>
    <property type="molecule type" value="Genomic_DNA"/>
</dbReference>
<keyword evidence="1" id="KW-0472">Membrane</keyword>
<feature type="transmembrane region" description="Helical" evidence="1">
    <location>
        <begin position="71"/>
        <end position="91"/>
    </location>
</feature>
<protein>
    <submittedName>
        <fullName evidence="2">Uncharacterized protein</fullName>
    </submittedName>
</protein>
<dbReference type="Proteomes" id="UP000009022">
    <property type="component" value="Unassembled WGS sequence"/>
</dbReference>
<organism evidence="2 3">
    <name type="scientific">Trichoplax adhaerens</name>
    <name type="common">Trichoplax reptans</name>
    <dbReference type="NCBI Taxonomy" id="10228"/>
    <lineage>
        <taxon>Eukaryota</taxon>
        <taxon>Metazoa</taxon>
        <taxon>Placozoa</taxon>
        <taxon>Uniplacotomia</taxon>
        <taxon>Trichoplacea</taxon>
        <taxon>Trichoplacidae</taxon>
        <taxon>Trichoplax</taxon>
    </lineage>
</organism>
<dbReference type="OMA" id="WRHIVTH"/>
<dbReference type="PANTHER" id="PTHR38585">
    <property type="entry name" value="TRANSMEMBRANE PROTEIN"/>
    <property type="match status" value="1"/>
</dbReference>
<dbReference type="GeneID" id="6758264"/>
<dbReference type="HOGENOM" id="CLU_1058957_0_0_1"/>
<keyword evidence="1" id="KW-0812">Transmembrane</keyword>
<dbReference type="STRING" id="10228.B3SA06"/>
<dbReference type="CTD" id="6758264"/>
<evidence type="ECO:0000313" key="2">
    <source>
        <dbReference type="EMBL" id="EDV20357.1"/>
    </source>
</evidence>
<dbReference type="eggNOG" id="ENOG502S73D">
    <property type="taxonomic scope" value="Eukaryota"/>
</dbReference>
<evidence type="ECO:0000256" key="1">
    <source>
        <dbReference type="SAM" id="Phobius"/>
    </source>
</evidence>
<accession>B3SA06</accession>
<keyword evidence="3" id="KW-1185">Reference proteome</keyword>
<sequence>MKLPSLNTRSVDSKDNQGTPVKLISLRSVGVGSLVGFCTFPATLGTLQIVLFSPLRLSCSIPVVSSVSGTLAVATSVTVASIASISASLFYQRLENSLATKKDTRKEISLRYSFSPVDLGFYTVAAGITFKIAGGRFKSVLPSSFFKAGAFAHSCIPAKGQMYATKKEKWLLTSLGRKYGCHTCGSRRSKFYFGDHIPPNTLLRKGEQQVFYPQCNQCSSLQGGLLSGNKSNFKLKTHALSLRLYHLYLPFPFILMAIRQFAI</sequence>
<dbReference type="RefSeq" id="XP_002117051.1">
    <property type="nucleotide sequence ID" value="XM_002117015.1"/>
</dbReference>
<name>B3SA06_TRIAD</name>
<evidence type="ECO:0000313" key="3">
    <source>
        <dbReference type="Proteomes" id="UP000009022"/>
    </source>
</evidence>
<dbReference type="KEGG" id="tad:TRIADDRAFT_61091"/>
<dbReference type="AlphaFoldDB" id="B3SA06"/>
<dbReference type="InParanoid" id="B3SA06"/>
<gene>
    <name evidence="2" type="ORF">TRIADDRAFT_61091</name>
</gene>
<dbReference type="PANTHER" id="PTHR38585:SF1">
    <property type="entry name" value="TRANSMEMBRANE PROTEIN"/>
    <property type="match status" value="1"/>
</dbReference>
<reference evidence="2 3" key="1">
    <citation type="journal article" date="2008" name="Nature">
        <title>The Trichoplax genome and the nature of placozoans.</title>
        <authorList>
            <person name="Srivastava M."/>
            <person name="Begovic E."/>
            <person name="Chapman J."/>
            <person name="Putnam N.H."/>
            <person name="Hellsten U."/>
            <person name="Kawashima T."/>
            <person name="Kuo A."/>
            <person name="Mitros T."/>
            <person name="Salamov A."/>
            <person name="Carpenter M.L."/>
            <person name="Signorovitch A.Y."/>
            <person name="Moreno M.A."/>
            <person name="Kamm K."/>
            <person name="Grimwood J."/>
            <person name="Schmutz J."/>
            <person name="Shapiro H."/>
            <person name="Grigoriev I.V."/>
            <person name="Buss L.W."/>
            <person name="Schierwater B."/>
            <person name="Dellaporta S.L."/>
            <person name="Rokhsar D.S."/>
        </authorList>
    </citation>
    <scope>NUCLEOTIDE SEQUENCE [LARGE SCALE GENOMIC DNA]</scope>
    <source>
        <strain evidence="2 3">Grell-BS-1999</strain>
    </source>
</reference>